<dbReference type="AlphaFoldDB" id="A0A4S2B0P9"/>
<evidence type="ECO:0000313" key="2">
    <source>
        <dbReference type="Proteomes" id="UP000310532"/>
    </source>
</evidence>
<sequence>MGKVNDLSALYSANLSVFKVLRFSFSFSKSLCRFILYFCLLRINRPTVVELSSDSCRTIIQQLS</sequence>
<feature type="non-terminal residue" evidence="1">
    <location>
        <position position="64"/>
    </location>
</feature>
<dbReference type="Proteomes" id="UP000310532">
    <property type="component" value="Unassembled WGS sequence"/>
</dbReference>
<reference evidence="1 2" key="1">
    <citation type="submission" date="2019-04" db="EMBL/GenBank/DDBJ databases">
        <title>Microbes associate with the intestines of laboratory mice.</title>
        <authorList>
            <person name="Navarre W."/>
            <person name="Wong E."/>
            <person name="Huang K."/>
            <person name="Tropini C."/>
            <person name="Ng K."/>
            <person name="Yu B."/>
        </authorList>
    </citation>
    <scope>NUCLEOTIDE SEQUENCE [LARGE SCALE GENOMIC DNA]</scope>
    <source>
        <strain evidence="1 2">NM69_E16B</strain>
    </source>
</reference>
<keyword evidence="2" id="KW-1185">Reference proteome</keyword>
<gene>
    <name evidence="1" type="ORF">E5355_06035</name>
</gene>
<accession>A0A4S2B0P9</accession>
<dbReference type="EMBL" id="SRYZ01000009">
    <property type="protein sequence ID" value="TGY07527.1"/>
    <property type="molecule type" value="Genomic_DNA"/>
</dbReference>
<evidence type="ECO:0000313" key="1">
    <source>
        <dbReference type="EMBL" id="TGY07527.1"/>
    </source>
</evidence>
<proteinExistence type="predicted"/>
<protein>
    <submittedName>
        <fullName evidence="1">Uncharacterized protein</fullName>
    </submittedName>
</protein>
<comment type="caution">
    <text evidence="1">The sequence shown here is derived from an EMBL/GenBank/DDBJ whole genome shotgun (WGS) entry which is preliminary data.</text>
</comment>
<name>A0A4S2B0P9_9BACE</name>
<organism evidence="1 2">
    <name type="scientific">Bacteroides muris</name>
    <name type="common">ex Afrizal et al. 2022</name>
    <dbReference type="NCBI Taxonomy" id="2516960"/>
    <lineage>
        <taxon>Bacteria</taxon>
        <taxon>Pseudomonadati</taxon>
        <taxon>Bacteroidota</taxon>
        <taxon>Bacteroidia</taxon>
        <taxon>Bacteroidales</taxon>
        <taxon>Bacteroidaceae</taxon>
        <taxon>Bacteroides</taxon>
    </lineage>
</organism>